<organism evidence="1 2">
    <name type="scientific">Pristionchus pacificus</name>
    <name type="common">Parasitic nematode worm</name>
    <dbReference type="NCBI Taxonomy" id="54126"/>
    <lineage>
        <taxon>Eukaryota</taxon>
        <taxon>Metazoa</taxon>
        <taxon>Ecdysozoa</taxon>
        <taxon>Nematoda</taxon>
        <taxon>Chromadorea</taxon>
        <taxon>Rhabditida</taxon>
        <taxon>Rhabditina</taxon>
        <taxon>Diplogasteromorpha</taxon>
        <taxon>Diplogasteroidea</taxon>
        <taxon>Neodiplogasteridae</taxon>
        <taxon>Pristionchus</taxon>
    </lineage>
</organism>
<accession>A0A8R1UMX0</accession>
<keyword evidence="2" id="KW-1185">Reference proteome</keyword>
<sequence length="32" mass="3677">MTMGIFIFHVHVPLAPDDVTSKSDFVRYLSPR</sequence>
<dbReference type="Proteomes" id="UP000005239">
    <property type="component" value="Unassembled WGS sequence"/>
</dbReference>
<evidence type="ECO:0000313" key="2">
    <source>
        <dbReference type="Proteomes" id="UP000005239"/>
    </source>
</evidence>
<reference evidence="2" key="1">
    <citation type="journal article" date="2008" name="Nat. Genet.">
        <title>The Pristionchus pacificus genome provides a unique perspective on nematode lifestyle and parasitism.</title>
        <authorList>
            <person name="Dieterich C."/>
            <person name="Clifton S.W."/>
            <person name="Schuster L.N."/>
            <person name="Chinwalla A."/>
            <person name="Delehaunty K."/>
            <person name="Dinkelacker I."/>
            <person name="Fulton L."/>
            <person name="Fulton R."/>
            <person name="Godfrey J."/>
            <person name="Minx P."/>
            <person name="Mitreva M."/>
            <person name="Roeseler W."/>
            <person name="Tian H."/>
            <person name="Witte H."/>
            <person name="Yang S.P."/>
            <person name="Wilson R.K."/>
            <person name="Sommer R.J."/>
        </authorList>
    </citation>
    <scope>NUCLEOTIDE SEQUENCE [LARGE SCALE GENOMIC DNA]</scope>
    <source>
        <strain evidence="2">PS312</strain>
    </source>
</reference>
<dbReference type="EnsemblMetazoa" id="PPA36295.1">
    <property type="protein sequence ID" value="PPA36295.1"/>
    <property type="gene ID" value="WBGene00274664"/>
</dbReference>
<reference evidence="1" key="2">
    <citation type="submission" date="2022-06" db="UniProtKB">
        <authorList>
            <consortium name="EnsemblMetazoa"/>
        </authorList>
    </citation>
    <scope>IDENTIFICATION</scope>
    <source>
        <strain evidence="1">PS312</strain>
    </source>
</reference>
<evidence type="ECO:0000313" key="1">
    <source>
        <dbReference type="EnsemblMetazoa" id="PPA36295.1"/>
    </source>
</evidence>
<gene>
    <name evidence="1" type="primary">WBGene00274664</name>
</gene>
<name>A0A2A6CWN5_PRIPA</name>
<accession>A0A2A6CWN5</accession>
<dbReference type="AlphaFoldDB" id="A0A2A6CWN5"/>
<proteinExistence type="predicted"/>
<protein>
    <submittedName>
        <fullName evidence="1">Uncharacterized protein</fullName>
    </submittedName>
</protein>